<keyword evidence="2" id="KW-1185">Reference proteome</keyword>
<organism evidence="1 2">
    <name type="scientific">Rhodobium gokarnense</name>
    <dbReference type="NCBI Taxonomy" id="364296"/>
    <lineage>
        <taxon>Bacteria</taxon>
        <taxon>Pseudomonadati</taxon>
        <taxon>Pseudomonadota</taxon>
        <taxon>Alphaproteobacteria</taxon>
        <taxon>Hyphomicrobiales</taxon>
        <taxon>Rhodobiaceae</taxon>
        <taxon>Rhodobium</taxon>
    </lineage>
</organism>
<evidence type="ECO:0000313" key="1">
    <source>
        <dbReference type="EMBL" id="MCW2308879.1"/>
    </source>
</evidence>
<dbReference type="RefSeq" id="WP_264602471.1">
    <property type="nucleotide sequence ID" value="NZ_JAOQNS010000009.1"/>
</dbReference>
<accession>A0ABT3HEV6</accession>
<reference evidence="2" key="1">
    <citation type="submission" date="2023-07" db="EMBL/GenBank/DDBJ databases">
        <title>Genome sequencing of Purple Non-Sulfur Bacteria from various extreme environments.</title>
        <authorList>
            <person name="Mayer M."/>
        </authorList>
    </citation>
    <scope>NUCLEOTIDE SEQUENCE [LARGE SCALE GENOMIC DNA]</scope>
    <source>
        <strain evidence="2">DSM 17935</strain>
    </source>
</reference>
<dbReference type="Proteomes" id="UP001209755">
    <property type="component" value="Unassembled WGS sequence"/>
</dbReference>
<sequence>MARLQVDVDPAGLGASASAVAALLSARQPRIIVRAHEVELGNFQLYPCNLLEGQAEEVAIALREPLTDGALLASARSDDAASRNGYLKWGTV</sequence>
<name>A0ABT3HEV6_9HYPH</name>
<dbReference type="EMBL" id="JAOQNS010000009">
    <property type="protein sequence ID" value="MCW2308879.1"/>
    <property type="molecule type" value="Genomic_DNA"/>
</dbReference>
<evidence type="ECO:0000313" key="2">
    <source>
        <dbReference type="Proteomes" id="UP001209755"/>
    </source>
</evidence>
<comment type="caution">
    <text evidence="1">The sequence shown here is derived from an EMBL/GenBank/DDBJ whole genome shotgun (WGS) entry which is preliminary data.</text>
</comment>
<gene>
    <name evidence="1" type="ORF">M2319_003228</name>
</gene>
<protein>
    <submittedName>
        <fullName evidence="1">Uncharacterized protein</fullName>
    </submittedName>
</protein>
<proteinExistence type="predicted"/>